<reference evidence="1 2" key="1">
    <citation type="journal article" date="2016" name="Nat. Commun.">
        <title>Thousands of microbial genomes shed light on interconnected biogeochemical processes in an aquifer system.</title>
        <authorList>
            <person name="Anantharaman K."/>
            <person name="Brown C.T."/>
            <person name="Hug L.A."/>
            <person name="Sharon I."/>
            <person name="Castelle C.J."/>
            <person name="Probst A.J."/>
            <person name="Thomas B.C."/>
            <person name="Singh A."/>
            <person name="Wilkins M.J."/>
            <person name="Karaoz U."/>
            <person name="Brodie E.L."/>
            <person name="Williams K.H."/>
            <person name="Hubbard S.S."/>
            <person name="Banfield J.F."/>
        </authorList>
    </citation>
    <scope>NUCLEOTIDE SEQUENCE [LARGE SCALE GENOMIC DNA]</scope>
</reference>
<dbReference type="InterPro" id="IPR035093">
    <property type="entry name" value="RelE/ParE_toxin_dom_sf"/>
</dbReference>
<protein>
    <recommendedName>
        <fullName evidence="3">Toxin YoeB</fullName>
    </recommendedName>
</protein>
<gene>
    <name evidence="1" type="ORF">A2627_00465</name>
</gene>
<evidence type="ECO:0008006" key="3">
    <source>
        <dbReference type="Google" id="ProtNLM"/>
    </source>
</evidence>
<evidence type="ECO:0000313" key="1">
    <source>
        <dbReference type="EMBL" id="OGM28039.1"/>
    </source>
</evidence>
<proteinExistence type="predicted"/>
<name>A0A1F7YMC8_9BACT</name>
<accession>A0A1F7YMC8</accession>
<dbReference type="AlphaFoldDB" id="A0A1F7YMC8"/>
<comment type="caution">
    <text evidence="1">The sequence shown here is derived from an EMBL/GenBank/DDBJ whole genome shotgun (WGS) entry which is preliminary data.</text>
</comment>
<evidence type="ECO:0000313" key="2">
    <source>
        <dbReference type="Proteomes" id="UP000178851"/>
    </source>
</evidence>
<dbReference type="EMBL" id="MGGI01000001">
    <property type="protein sequence ID" value="OGM28039.1"/>
    <property type="molecule type" value="Genomic_DNA"/>
</dbReference>
<sequence length="65" mass="7662">MIKKFEERLNLFLVDPNHPLLQNHKLISQKSIFRSFSITGDIRVVYKIEGDATRLYDIGTHNQVY</sequence>
<dbReference type="Proteomes" id="UP000178851">
    <property type="component" value="Unassembled WGS sequence"/>
</dbReference>
<dbReference type="Gene3D" id="3.30.2310.20">
    <property type="entry name" value="RelE-like"/>
    <property type="match status" value="1"/>
</dbReference>
<organism evidence="1 2">
    <name type="scientific">Candidatus Woesebacteria bacterium RIFCSPHIGHO2_01_FULL_39_28</name>
    <dbReference type="NCBI Taxonomy" id="1802496"/>
    <lineage>
        <taxon>Bacteria</taxon>
        <taxon>Candidatus Woeseibacteriota</taxon>
    </lineage>
</organism>
<dbReference type="SUPFAM" id="SSF143011">
    <property type="entry name" value="RelE-like"/>
    <property type="match status" value="1"/>
</dbReference>